<name>A0A165D1T1_9APHY</name>
<evidence type="ECO:0000313" key="8">
    <source>
        <dbReference type="EMBL" id="KZT03980.1"/>
    </source>
</evidence>
<keyword evidence="4" id="KW-0804">Transcription</keyword>
<dbReference type="Pfam" id="PF00170">
    <property type="entry name" value="bZIP_1"/>
    <property type="match status" value="1"/>
</dbReference>
<keyword evidence="9" id="KW-1185">Reference proteome</keyword>
<evidence type="ECO:0000256" key="4">
    <source>
        <dbReference type="ARBA" id="ARBA00023163"/>
    </source>
</evidence>
<dbReference type="SUPFAM" id="SSF57959">
    <property type="entry name" value="Leucine zipper domain"/>
    <property type="match status" value="1"/>
</dbReference>
<keyword evidence="2" id="KW-0805">Transcription regulation</keyword>
<organism evidence="8 9">
    <name type="scientific">Laetiporus sulphureus 93-53</name>
    <dbReference type="NCBI Taxonomy" id="1314785"/>
    <lineage>
        <taxon>Eukaryota</taxon>
        <taxon>Fungi</taxon>
        <taxon>Dikarya</taxon>
        <taxon>Basidiomycota</taxon>
        <taxon>Agaricomycotina</taxon>
        <taxon>Agaricomycetes</taxon>
        <taxon>Polyporales</taxon>
        <taxon>Laetiporus</taxon>
    </lineage>
</organism>
<dbReference type="GO" id="GO:0030968">
    <property type="term" value="P:endoplasmic reticulum unfolded protein response"/>
    <property type="evidence" value="ECO:0007669"/>
    <property type="project" value="TreeGrafter"/>
</dbReference>
<dbReference type="STRING" id="1314785.A0A165D1T1"/>
<evidence type="ECO:0000313" key="9">
    <source>
        <dbReference type="Proteomes" id="UP000076871"/>
    </source>
</evidence>
<dbReference type="EMBL" id="KV427640">
    <property type="protein sequence ID" value="KZT03980.1"/>
    <property type="molecule type" value="Genomic_DNA"/>
</dbReference>
<feature type="domain" description="BZIP" evidence="7">
    <location>
        <begin position="182"/>
        <end position="224"/>
    </location>
</feature>
<keyword evidence="3" id="KW-0238">DNA-binding</keyword>
<evidence type="ECO:0000256" key="6">
    <source>
        <dbReference type="SAM" id="MobiDB-lite"/>
    </source>
</evidence>
<evidence type="ECO:0000256" key="5">
    <source>
        <dbReference type="ARBA" id="ARBA00023242"/>
    </source>
</evidence>
<feature type="compositionally biased region" description="Low complexity" evidence="6">
    <location>
        <begin position="151"/>
        <end position="172"/>
    </location>
</feature>
<accession>A0A165D1T1</accession>
<dbReference type="GO" id="GO:0000978">
    <property type="term" value="F:RNA polymerase II cis-regulatory region sequence-specific DNA binding"/>
    <property type="evidence" value="ECO:0007669"/>
    <property type="project" value="TreeGrafter"/>
</dbReference>
<dbReference type="GO" id="GO:0005634">
    <property type="term" value="C:nucleus"/>
    <property type="evidence" value="ECO:0007669"/>
    <property type="project" value="TreeGrafter"/>
</dbReference>
<gene>
    <name evidence="8" type="ORF">LAESUDRAFT_321576</name>
</gene>
<dbReference type="PROSITE" id="PS50217">
    <property type="entry name" value="BZIP"/>
    <property type="match status" value="1"/>
</dbReference>
<evidence type="ECO:0000256" key="3">
    <source>
        <dbReference type="ARBA" id="ARBA00023125"/>
    </source>
</evidence>
<keyword evidence="5" id="KW-0539">Nucleus</keyword>
<evidence type="ECO:0000259" key="7">
    <source>
        <dbReference type="PROSITE" id="PS50217"/>
    </source>
</evidence>
<feature type="region of interest" description="Disordered" evidence="6">
    <location>
        <begin position="148"/>
        <end position="181"/>
    </location>
</feature>
<dbReference type="PANTHER" id="PTHR46164">
    <property type="entry name" value="ATF6, ISOFORM C"/>
    <property type="match status" value="1"/>
</dbReference>
<feature type="compositionally biased region" description="Pro residues" evidence="6">
    <location>
        <begin position="120"/>
        <end position="130"/>
    </location>
</feature>
<dbReference type="RefSeq" id="XP_040761720.1">
    <property type="nucleotide sequence ID" value="XM_040902003.1"/>
</dbReference>
<dbReference type="GO" id="GO:0000981">
    <property type="term" value="F:DNA-binding transcription factor activity, RNA polymerase II-specific"/>
    <property type="evidence" value="ECO:0007669"/>
    <property type="project" value="TreeGrafter"/>
</dbReference>
<dbReference type="Gene3D" id="1.20.5.170">
    <property type="match status" value="1"/>
</dbReference>
<feature type="region of interest" description="Disordered" evidence="6">
    <location>
        <begin position="112"/>
        <end position="134"/>
    </location>
</feature>
<protein>
    <recommendedName>
        <fullName evidence="7">BZIP domain-containing protein</fullName>
    </recommendedName>
</protein>
<comment type="subcellular location">
    <subcellularLocation>
        <location evidence="1">Membrane</location>
        <topology evidence="1">Single-pass membrane protein</topology>
    </subcellularLocation>
</comment>
<evidence type="ECO:0000256" key="1">
    <source>
        <dbReference type="ARBA" id="ARBA00004167"/>
    </source>
</evidence>
<feature type="compositionally biased region" description="Low complexity" evidence="6">
    <location>
        <begin position="422"/>
        <end position="450"/>
    </location>
</feature>
<feature type="region of interest" description="Disordered" evidence="6">
    <location>
        <begin position="259"/>
        <end position="302"/>
    </location>
</feature>
<dbReference type="GeneID" id="63819034"/>
<feature type="compositionally biased region" description="Basic and acidic residues" evidence="6">
    <location>
        <begin position="259"/>
        <end position="268"/>
    </location>
</feature>
<sequence>MSRHVSALALASDIPLSPLSDHSLPWDAHLQPTGLLYSPTPKHGSGFDAAQAHSFVGLYPYHLPPSPPRSIPSPGERSPVPVSKVLKNSRRSTPAELEQPLCLPTHQVFDIPPGGLLAPSPSPSPSPSPAPFRERLSISINPSLASLSLPAKRASTSTASTSKKTRTATSTKDFVPPDVSGLSKREARLVKNRAAAFLSRQRKREEFECMEVRVAELEQENARLLAIAQAQQAQAQQDEELVSEVETLRQQLAEMQERERALAKELSRKTAVRSPSPAPSTSSLRSDGSDESLRPTKGEKSGTSLGLMAQVLLCALPSLLSVPNPNPQSPLSNTISLPQSSSIASSSLDAFLASSSEFDWSLATPSHSAMDLDFDMDRAVAPPSNSQTIELVDGNDAGLGALDISFDAQPAENGKIRVRIHPSSAPSSSAGTPSSFSSASSAAGSPPASSLFDDDHTVALWGETSGSLGPFLNADAYESMEDDILARTGSPFDFDFDAGTGEFSRAGSPGAVPERRRVRIALRSMPGKGHEGGEWEVELC</sequence>
<proteinExistence type="predicted"/>
<evidence type="ECO:0000256" key="2">
    <source>
        <dbReference type="ARBA" id="ARBA00023015"/>
    </source>
</evidence>
<dbReference type="InterPro" id="IPR046347">
    <property type="entry name" value="bZIP_sf"/>
</dbReference>
<reference evidence="8 9" key="1">
    <citation type="journal article" date="2016" name="Mol. Biol. Evol.">
        <title>Comparative Genomics of Early-Diverging Mushroom-Forming Fungi Provides Insights into the Origins of Lignocellulose Decay Capabilities.</title>
        <authorList>
            <person name="Nagy L.G."/>
            <person name="Riley R."/>
            <person name="Tritt A."/>
            <person name="Adam C."/>
            <person name="Daum C."/>
            <person name="Floudas D."/>
            <person name="Sun H."/>
            <person name="Yadav J.S."/>
            <person name="Pangilinan J."/>
            <person name="Larsson K.H."/>
            <person name="Matsuura K."/>
            <person name="Barry K."/>
            <person name="Labutti K."/>
            <person name="Kuo R."/>
            <person name="Ohm R.A."/>
            <person name="Bhattacharya S.S."/>
            <person name="Shirouzu T."/>
            <person name="Yoshinaga Y."/>
            <person name="Martin F.M."/>
            <person name="Grigoriev I.V."/>
            <person name="Hibbett D.S."/>
        </authorList>
    </citation>
    <scope>NUCLEOTIDE SEQUENCE [LARGE SCALE GENOMIC DNA]</scope>
    <source>
        <strain evidence="8 9">93-53</strain>
    </source>
</reference>
<feature type="compositionally biased region" description="Basic and acidic residues" evidence="6">
    <location>
        <begin position="287"/>
        <end position="300"/>
    </location>
</feature>
<dbReference type="GO" id="GO:0016020">
    <property type="term" value="C:membrane"/>
    <property type="evidence" value="ECO:0007669"/>
    <property type="project" value="UniProtKB-SubCell"/>
</dbReference>
<dbReference type="Proteomes" id="UP000076871">
    <property type="component" value="Unassembled WGS sequence"/>
</dbReference>
<feature type="region of interest" description="Disordered" evidence="6">
    <location>
        <begin position="421"/>
        <end position="450"/>
    </location>
</feature>
<dbReference type="PANTHER" id="PTHR46164:SF3">
    <property type="entry name" value="ATF6, ISOFORM C"/>
    <property type="match status" value="1"/>
</dbReference>
<dbReference type="CDD" id="cd14812">
    <property type="entry name" value="bZIP_u3"/>
    <property type="match status" value="1"/>
</dbReference>
<dbReference type="InParanoid" id="A0A165D1T1"/>
<dbReference type="InterPro" id="IPR004827">
    <property type="entry name" value="bZIP"/>
</dbReference>
<dbReference type="InterPro" id="IPR051882">
    <property type="entry name" value="ATF_bZIP_TF"/>
</dbReference>
<dbReference type="AlphaFoldDB" id="A0A165D1T1"/>
<dbReference type="OrthoDB" id="674948at2759"/>
<dbReference type="SMART" id="SM00338">
    <property type="entry name" value="BRLZ"/>
    <property type="match status" value="1"/>
</dbReference>